<dbReference type="EMBL" id="SRRZ01000077">
    <property type="protein sequence ID" value="NQE36195.1"/>
    <property type="molecule type" value="Genomic_DNA"/>
</dbReference>
<name>A0ABX2D2S9_9CYAN</name>
<reference evidence="2 3" key="1">
    <citation type="journal article" date="2020" name="Sci. Rep.">
        <title>A novel cyanobacterial geosmin producer, revising GeoA distribution and dispersion patterns in Bacteria.</title>
        <authorList>
            <person name="Churro C."/>
            <person name="Semedo-Aguiar A.P."/>
            <person name="Silva A.D."/>
            <person name="Pereira-Leal J.B."/>
            <person name="Leite R.B."/>
        </authorList>
    </citation>
    <scope>NUCLEOTIDE SEQUENCE [LARGE SCALE GENOMIC DNA]</scope>
    <source>
        <strain evidence="2 3">IPMA8</strain>
    </source>
</reference>
<feature type="region of interest" description="Disordered" evidence="1">
    <location>
        <begin position="1"/>
        <end position="25"/>
    </location>
</feature>
<evidence type="ECO:0000256" key="1">
    <source>
        <dbReference type="SAM" id="MobiDB-lite"/>
    </source>
</evidence>
<comment type="caution">
    <text evidence="2">The sequence shown here is derived from an EMBL/GenBank/DDBJ whole genome shotgun (WGS) entry which is preliminary data.</text>
</comment>
<gene>
    <name evidence="2" type="ORF">E5S67_03958</name>
</gene>
<dbReference type="Proteomes" id="UP000702425">
    <property type="component" value="Unassembled WGS sequence"/>
</dbReference>
<proteinExistence type="predicted"/>
<organism evidence="2 3">
    <name type="scientific">Microcoleus asticus IPMA8</name>
    <dbReference type="NCBI Taxonomy" id="2563858"/>
    <lineage>
        <taxon>Bacteria</taxon>
        <taxon>Bacillati</taxon>
        <taxon>Cyanobacteriota</taxon>
        <taxon>Cyanophyceae</taxon>
        <taxon>Oscillatoriophycideae</taxon>
        <taxon>Oscillatoriales</taxon>
        <taxon>Microcoleaceae</taxon>
        <taxon>Microcoleus</taxon>
        <taxon>Microcoleus asticus</taxon>
    </lineage>
</organism>
<protein>
    <submittedName>
        <fullName evidence="2">Uncharacterized protein</fullName>
    </submittedName>
</protein>
<accession>A0ABX2D2S9</accession>
<keyword evidence="3" id="KW-1185">Reference proteome</keyword>
<sequence length="97" mass="10755">MSQEFLPDDNLSVSEALEEDRPNDDSAAVCEQQVVLLTVVGSPKGVRESILTLYRLGFAEVGDWSPVQRAANPKQVMSVLIRRKRSTDDTPPRKSGR</sequence>
<evidence type="ECO:0000313" key="3">
    <source>
        <dbReference type="Proteomes" id="UP000702425"/>
    </source>
</evidence>
<evidence type="ECO:0000313" key="2">
    <source>
        <dbReference type="EMBL" id="NQE36195.1"/>
    </source>
</evidence>
<dbReference type="RefSeq" id="WP_172190130.1">
    <property type="nucleotide sequence ID" value="NZ_CAWPPK010000293.1"/>
</dbReference>